<dbReference type="AlphaFoldDB" id="A0A392SKE9"/>
<evidence type="ECO:0000313" key="2">
    <source>
        <dbReference type="Proteomes" id="UP000265520"/>
    </source>
</evidence>
<comment type="caution">
    <text evidence="1">The sequence shown here is derived from an EMBL/GenBank/DDBJ whole genome shotgun (WGS) entry which is preliminary data.</text>
</comment>
<keyword evidence="2" id="KW-1185">Reference proteome</keyword>
<sequence>MSNPIDTVATNEQVTVSSPKVQLSDIVAHAIPITTVPPQT</sequence>
<evidence type="ECO:0000313" key="1">
    <source>
        <dbReference type="EMBL" id="MCI48912.1"/>
    </source>
</evidence>
<organism evidence="1 2">
    <name type="scientific">Trifolium medium</name>
    <dbReference type="NCBI Taxonomy" id="97028"/>
    <lineage>
        <taxon>Eukaryota</taxon>
        <taxon>Viridiplantae</taxon>
        <taxon>Streptophyta</taxon>
        <taxon>Embryophyta</taxon>
        <taxon>Tracheophyta</taxon>
        <taxon>Spermatophyta</taxon>
        <taxon>Magnoliopsida</taxon>
        <taxon>eudicotyledons</taxon>
        <taxon>Gunneridae</taxon>
        <taxon>Pentapetalae</taxon>
        <taxon>rosids</taxon>
        <taxon>fabids</taxon>
        <taxon>Fabales</taxon>
        <taxon>Fabaceae</taxon>
        <taxon>Papilionoideae</taxon>
        <taxon>50 kb inversion clade</taxon>
        <taxon>NPAAA clade</taxon>
        <taxon>Hologalegina</taxon>
        <taxon>IRL clade</taxon>
        <taxon>Trifolieae</taxon>
        <taxon>Trifolium</taxon>
    </lineage>
</organism>
<accession>A0A392SKE9</accession>
<dbReference type="Proteomes" id="UP000265520">
    <property type="component" value="Unassembled WGS sequence"/>
</dbReference>
<reference evidence="1 2" key="1">
    <citation type="journal article" date="2018" name="Front. Plant Sci.">
        <title>Red Clover (Trifolium pratense) and Zigzag Clover (T. medium) - A Picture of Genomic Similarities and Differences.</title>
        <authorList>
            <person name="Dluhosova J."/>
            <person name="Istvanek J."/>
            <person name="Nedelnik J."/>
            <person name="Repkova J."/>
        </authorList>
    </citation>
    <scope>NUCLEOTIDE SEQUENCE [LARGE SCALE GENOMIC DNA]</scope>
    <source>
        <strain evidence="2">cv. 10/8</strain>
        <tissue evidence="1">Leaf</tissue>
    </source>
</reference>
<protein>
    <submittedName>
        <fullName evidence="1">Uncharacterized protein</fullName>
    </submittedName>
</protein>
<name>A0A392SKE9_9FABA</name>
<feature type="non-terminal residue" evidence="1">
    <location>
        <position position="40"/>
    </location>
</feature>
<proteinExistence type="predicted"/>
<dbReference type="EMBL" id="LXQA010393258">
    <property type="protein sequence ID" value="MCI48912.1"/>
    <property type="molecule type" value="Genomic_DNA"/>
</dbReference>